<protein>
    <submittedName>
        <fullName evidence="9">RCG35722, isoform CRA_d</fullName>
    </submittedName>
</protein>
<dbReference type="EMBL" id="CH473963">
    <property type="protein sequence ID" value="EDM00305.1"/>
    <property type="molecule type" value="Genomic_DNA"/>
</dbReference>
<evidence type="ECO:0000256" key="6">
    <source>
        <dbReference type="PROSITE-ProRule" id="PRU10133"/>
    </source>
</evidence>
<keyword evidence="1" id="KW-0808">Transferase</keyword>
<dbReference type="GO" id="GO:0005524">
    <property type="term" value="F:ATP binding"/>
    <property type="evidence" value="ECO:0007669"/>
    <property type="project" value="UniProtKB-UniRule"/>
</dbReference>
<evidence type="ECO:0000313" key="9">
    <source>
        <dbReference type="EMBL" id="EDM00305.1"/>
    </source>
</evidence>
<dbReference type="InterPro" id="IPR000608">
    <property type="entry name" value="UBC"/>
</dbReference>
<proteinExistence type="inferred from homology"/>
<evidence type="ECO:0000256" key="3">
    <source>
        <dbReference type="ARBA" id="ARBA00022786"/>
    </source>
</evidence>
<evidence type="ECO:0000259" key="8">
    <source>
        <dbReference type="Pfam" id="PF00179"/>
    </source>
</evidence>
<accession>A6IKN8</accession>
<dbReference type="Gene3D" id="3.10.110.10">
    <property type="entry name" value="Ubiquitin Conjugating Enzyme"/>
    <property type="match status" value="1"/>
</dbReference>
<keyword evidence="4 7" id="KW-0067">ATP-binding</keyword>
<dbReference type="SUPFAM" id="SSF54495">
    <property type="entry name" value="UBC-like"/>
    <property type="match status" value="1"/>
</dbReference>
<evidence type="ECO:0000256" key="2">
    <source>
        <dbReference type="ARBA" id="ARBA00022741"/>
    </source>
</evidence>
<dbReference type="PROSITE" id="PS00183">
    <property type="entry name" value="UBC_1"/>
    <property type="match status" value="1"/>
</dbReference>
<comment type="similarity">
    <text evidence="7">Belongs to the ubiquitin-conjugating enzyme family.</text>
</comment>
<evidence type="ECO:0000256" key="7">
    <source>
        <dbReference type="RuleBase" id="RU362109"/>
    </source>
</evidence>
<evidence type="ECO:0000256" key="1">
    <source>
        <dbReference type="ARBA" id="ARBA00022679"/>
    </source>
</evidence>
<evidence type="ECO:0000256" key="5">
    <source>
        <dbReference type="ARBA" id="ARBA00043952"/>
    </source>
</evidence>
<evidence type="ECO:0000313" key="10">
    <source>
        <dbReference type="Proteomes" id="UP000234681"/>
    </source>
</evidence>
<dbReference type="InterPro" id="IPR016135">
    <property type="entry name" value="UBQ-conjugating_enzyme/RWD"/>
</dbReference>
<name>A6IKN8_RAT</name>
<keyword evidence="3 7" id="KW-0833">Ubl conjugation pathway</keyword>
<dbReference type="Proteomes" id="UP000234681">
    <property type="component" value="Chromosome 14"/>
</dbReference>
<keyword evidence="2 7" id="KW-0547">Nucleotide-binding</keyword>
<feature type="active site" description="Glycyl thioester intermediate" evidence="6">
    <location>
        <position position="27"/>
    </location>
</feature>
<sequence>MVVKRIQKVAFSTKTYHPNINNNGSICLRILRSQWSPALPMSKGRDADTYSACLCHVPPCRLVEREAQEEQTASPDHGALTQSVSTLSPHCKVESLCPSHPRSSAAVCCSKLSNGHRKTVPTCIFS</sequence>
<feature type="domain" description="UBC core" evidence="8">
    <location>
        <begin position="8"/>
        <end position="42"/>
    </location>
</feature>
<dbReference type="AlphaFoldDB" id="A6IKN8"/>
<comment type="pathway">
    <text evidence="5">Protein modification.</text>
</comment>
<organism evidence="9 10">
    <name type="scientific">Rattus norvegicus</name>
    <name type="common">Rat</name>
    <dbReference type="NCBI Taxonomy" id="10116"/>
    <lineage>
        <taxon>Eukaryota</taxon>
        <taxon>Metazoa</taxon>
        <taxon>Chordata</taxon>
        <taxon>Craniata</taxon>
        <taxon>Vertebrata</taxon>
        <taxon>Euteleostomi</taxon>
        <taxon>Mammalia</taxon>
        <taxon>Eutheria</taxon>
        <taxon>Euarchontoglires</taxon>
        <taxon>Glires</taxon>
        <taxon>Rodentia</taxon>
        <taxon>Myomorpha</taxon>
        <taxon>Muroidea</taxon>
        <taxon>Muridae</taxon>
        <taxon>Murinae</taxon>
        <taxon>Rattus</taxon>
    </lineage>
</organism>
<reference evidence="10" key="1">
    <citation type="submission" date="2005-09" db="EMBL/GenBank/DDBJ databases">
        <authorList>
            <person name="Mural R.J."/>
            <person name="Li P.W."/>
            <person name="Adams M.D."/>
            <person name="Amanatides P.G."/>
            <person name="Baden-Tillson H."/>
            <person name="Barnstead M."/>
            <person name="Chin S.H."/>
            <person name="Dew I."/>
            <person name="Evans C.A."/>
            <person name="Ferriera S."/>
            <person name="Flanigan M."/>
            <person name="Fosler C."/>
            <person name="Glodek A."/>
            <person name="Gu Z."/>
            <person name="Holt R.A."/>
            <person name="Jennings D."/>
            <person name="Kraft C.L."/>
            <person name="Lu F."/>
            <person name="Nguyen T."/>
            <person name="Nusskern D.R."/>
            <person name="Pfannkoch C.M."/>
            <person name="Sitter C."/>
            <person name="Sutton G.G."/>
            <person name="Venter J.C."/>
            <person name="Wang Z."/>
            <person name="Woodage T."/>
            <person name="Zheng X.H."/>
            <person name="Zhong F."/>
        </authorList>
    </citation>
    <scope>NUCLEOTIDE SEQUENCE [LARGE SCALE GENOMIC DNA]</scope>
    <source>
        <strain>BN</strain>
        <strain evidence="10">Sprague-Dawley</strain>
    </source>
</reference>
<dbReference type="GO" id="GO:0016740">
    <property type="term" value="F:transferase activity"/>
    <property type="evidence" value="ECO:0007669"/>
    <property type="project" value="UniProtKB-KW"/>
</dbReference>
<dbReference type="Pfam" id="PF00179">
    <property type="entry name" value="UQ_con"/>
    <property type="match status" value="1"/>
</dbReference>
<evidence type="ECO:0000256" key="4">
    <source>
        <dbReference type="ARBA" id="ARBA00022840"/>
    </source>
</evidence>
<gene>
    <name evidence="9" type="ORF">rCG_35722</name>
</gene>
<dbReference type="InterPro" id="IPR023313">
    <property type="entry name" value="UBQ-conjugating_AS"/>
</dbReference>